<proteinExistence type="predicted"/>
<dbReference type="EMBL" id="ML735704">
    <property type="protein sequence ID" value="KAE8420994.1"/>
    <property type="molecule type" value="Genomic_DNA"/>
</dbReference>
<organism evidence="1 2">
    <name type="scientific">Aspergillus pseudocaelatus</name>
    <dbReference type="NCBI Taxonomy" id="1825620"/>
    <lineage>
        <taxon>Eukaryota</taxon>
        <taxon>Fungi</taxon>
        <taxon>Dikarya</taxon>
        <taxon>Ascomycota</taxon>
        <taxon>Pezizomycotina</taxon>
        <taxon>Eurotiomycetes</taxon>
        <taxon>Eurotiomycetidae</taxon>
        <taxon>Eurotiales</taxon>
        <taxon>Aspergillaceae</taxon>
        <taxon>Aspergillus</taxon>
        <taxon>Aspergillus subgen. Circumdati</taxon>
    </lineage>
</organism>
<accession>A0ABQ6WV61</accession>
<reference evidence="1 2" key="1">
    <citation type="submission" date="2019-04" db="EMBL/GenBank/DDBJ databases">
        <authorList>
            <consortium name="DOE Joint Genome Institute"/>
            <person name="Mondo S."/>
            <person name="Kjaerbolling I."/>
            <person name="Vesth T."/>
            <person name="Frisvad J.C."/>
            <person name="Nybo J.L."/>
            <person name="Theobald S."/>
            <person name="Kildgaard S."/>
            <person name="Isbrandt T."/>
            <person name="Kuo A."/>
            <person name="Sato A."/>
            <person name="Lyhne E.K."/>
            <person name="Kogle M.E."/>
            <person name="Wiebenga A."/>
            <person name="Kun R.S."/>
            <person name="Lubbers R.J."/>
            <person name="Makela M.R."/>
            <person name="Barry K."/>
            <person name="Chovatia M."/>
            <person name="Clum A."/>
            <person name="Daum C."/>
            <person name="Haridas S."/>
            <person name="He G."/>
            <person name="LaButti K."/>
            <person name="Lipzen A."/>
            <person name="Riley R."/>
            <person name="Salamov A."/>
            <person name="Simmons B.A."/>
            <person name="Magnuson J.K."/>
            <person name="Henrissat B."/>
            <person name="Mortensen U.H."/>
            <person name="Larsen T.O."/>
            <person name="Devries R.P."/>
            <person name="Grigoriev I.V."/>
            <person name="Machida M."/>
            <person name="Baker S.E."/>
            <person name="Andersen M.R."/>
            <person name="Cantor M.N."/>
            <person name="Hua S.X."/>
        </authorList>
    </citation>
    <scope>NUCLEOTIDE SEQUENCE [LARGE SCALE GENOMIC DNA]</scope>
    <source>
        <strain evidence="1 2">CBS 117616</strain>
    </source>
</reference>
<evidence type="ECO:0000313" key="2">
    <source>
        <dbReference type="Proteomes" id="UP000325395"/>
    </source>
</evidence>
<name>A0ABQ6WV61_9EURO</name>
<protein>
    <submittedName>
        <fullName evidence="1">Uncharacterized protein</fullName>
    </submittedName>
</protein>
<keyword evidence="2" id="KW-1185">Reference proteome</keyword>
<evidence type="ECO:0000313" key="1">
    <source>
        <dbReference type="EMBL" id="KAE8420994.1"/>
    </source>
</evidence>
<gene>
    <name evidence="1" type="ORF">BDV36DRAFT_292669</name>
</gene>
<dbReference type="Proteomes" id="UP000325395">
    <property type="component" value="Unassembled WGS sequence"/>
</dbReference>
<sequence length="136" mass="16265">MHYLWKQPLSGDLPKLLEKVTPQRRQFYANFVEEARILESDHKESQDCECRIPRLESYQIKTLIFDYFCGTKDGLTPHEMDQVLEQIPATLPQVEEIHFDKEPEVNKGAFERLTQRLPGLKYIEHSDWFEFWGNMY</sequence>